<dbReference type="Gene3D" id="3.10.350.10">
    <property type="entry name" value="LysM domain"/>
    <property type="match status" value="1"/>
</dbReference>
<dbReference type="InterPro" id="IPR036779">
    <property type="entry name" value="LysM_dom_sf"/>
</dbReference>
<keyword evidence="2" id="KW-1133">Transmembrane helix</keyword>
<proteinExistence type="predicted"/>
<name>A0A4R2RGL2_9RHOB</name>
<dbReference type="InterPro" id="IPR013783">
    <property type="entry name" value="Ig-like_fold"/>
</dbReference>
<dbReference type="SMART" id="SM00257">
    <property type="entry name" value="LysM"/>
    <property type="match status" value="1"/>
</dbReference>
<sequence length="433" mass="44417">MVPQARGIARMPGAKGMTGRRNSVGWRTGALAALVLAGTSLVAFTLWLGVPDPKGMAPGMSQDVGTDDHLPDAAAEIAESEPAPQTAPGPVPPRFDVVRVEAGGDALVAGRALAGSLVGIEVAGERVAQTRTGQDGRFAAFFTLAPADTPLPLRLIMETGAGVRVVSEGTVLVAPVAPAPARASEDTEADPAPTATTAPPVSGDLAPRPPVVPTAGIAPVAPAAAPAVLMAGAEGVRVLQPPAGELLPGSEVVMIDAISYDAGGRVHVSGRGDAGASFRLYLDNTAIGRAQADAQGHWRLSLNGISPGLYTLRVDQIAEAGHVGARFETPFLRERAERLADMSAEMAGSTETGGEAAGSGAAGARAAPHTPEMRLVTVQPGYTLWGIADRAYGRGFDYIAIFNANRDQIQDPDLIYPGQVLDLPRQGQDSLPD</sequence>
<evidence type="ECO:0000256" key="1">
    <source>
        <dbReference type="SAM" id="MobiDB-lite"/>
    </source>
</evidence>
<protein>
    <submittedName>
        <fullName evidence="4">Nucleoid-associated protein YgaU</fullName>
    </submittedName>
</protein>
<dbReference type="Pfam" id="PF01476">
    <property type="entry name" value="LysM"/>
    <property type="match status" value="1"/>
</dbReference>
<gene>
    <name evidence="4" type="ORF">EV663_10359</name>
</gene>
<dbReference type="PANTHER" id="PTHR34700">
    <property type="entry name" value="POTASSIUM BINDING PROTEIN KBP"/>
    <property type="match status" value="1"/>
</dbReference>
<evidence type="ECO:0000256" key="2">
    <source>
        <dbReference type="SAM" id="Phobius"/>
    </source>
</evidence>
<keyword evidence="2" id="KW-0812">Transmembrane</keyword>
<dbReference type="CDD" id="cd00118">
    <property type="entry name" value="LysM"/>
    <property type="match status" value="1"/>
</dbReference>
<feature type="transmembrane region" description="Helical" evidence="2">
    <location>
        <begin position="30"/>
        <end position="50"/>
    </location>
</feature>
<comment type="caution">
    <text evidence="4">The sequence shown here is derived from an EMBL/GenBank/DDBJ whole genome shotgun (WGS) entry which is preliminary data.</text>
</comment>
<dbReference type="AlphaFoldDB" id="A0A4R2RGL2"/>
<feature type="region of interest" description="Disordered" evidence="1">
    <location>
        <begin position="181"/>
        <end position="205"/>
    </location>
</feature>
<dbReference type="InterPro" id="IPR052196">
    <property type="entry name" value="Bact_Kbp"/>
</dbReference>
<feature type="region of interest" description="Disordered" evidence="1">
    <location>
        <begin position="1"/>
        <end position="20"/>
    </location>
</feature>
<evidence type="ECO:0000313" key="4">
    <source>
        <dbReference type="EMBL" id="TCP61874.1"/>
    </source>
</evidence>
<keyword evidence="2" id="KW-0472">Membrane</keyword>
<feature type="domain" description="LysM" evidence="3">
    <location>
        <begin position="374"/>
        <end position="423"/>
    </location>
</feature>
<organism evidence="4 5">
    <name type="scientific">Rhodovulum bhavnagarense</name>
    <dbReference type="NCBI Taxonomy" id="992286"/>
    <lineage>
        <taxon>Bacteria</taxon>
        <taxon>Pseudomonadati</taxon>
        <taxon>Pseudomonadota</taxon>
        <taxon>Alphaproteobacteria</taxon>
        <taxon>Rhodobacterales</taxon>
        <taxon>Paracoccaceae</taxon>
        <taxon>Rhodovulum</taxon>
    </lineage>
</organism>
<keyword evidence="5" id="KW-1185">Reference proteome</keyword>
<dbReference type="EMBL" id="SLXU01000003">
    <property type="protein sequence ID" value="TCP61874.1"/>
    <property type="molecule type" value="Genomic_DNA"/>
</dbReference>
<feature type="compositionally biased region" description="Low complexity" evidence="1">
    <location>
        <begin position="190"/>
        <end position="200"/>
    </location>
</feature>
<evidence type="ECO:0000259" key="3">
    <source>
        <dbReference type="PROSITE" id="PS51782"/>
    </source>
</evidence>
<reference evidence="4 5" key="1">
    <citation type="submission" date="2019-03" db="EMBL/GenBank/DDBJ databases">
        <title>Genomic Encyclopedia of Type Strains, Phase IV (KMG-IV): sequencing the most valuable type-strain genomes for metagenomic binning, comparative biology and taxonomic classification.</title>
        <authorList>
            <person name="Goeker M."/>
        </authorList>
    </citation>
    <scope>NUCLEOTIDE SEQUENCE [LARGE SCALE GENOMIC DNA]</scope>
    <source>
        <strain evidence="4 5">DSM 24766</strain>
    </source>
</reference>
<dbReference type="Gene3D" id="2.60.40.10">
    <property type="entry name" value="Immunoglobulins"/>
    <property type="match status" value="1"/>
</dbReference>
<evidence type="ECO:0000313" key="5">
    <source>
        <dbReference type="Proteomes" id="UP000295050"/>
    </source>
</evidence>
<dbReference type="Proteomes" id="UP000295050">
    <property type="component" value="Unassembled WGS sequence"/>
</dbReference>
<accession>A0A4R2RGL2</accession>
<dbReference type="PROSITE" id="PS51782">
    <property type="entry name" value="LYSM"/>
    <property type="match status" value="1"/>
</dbReference>
<feature type="region of interest" description="Disordered" evidence="1">
    <location>
        <begin position="348"/>
        <end position="368"/>
    </location>
</feature>
<dbReference type="PANTHER" id="PTHR34700:SF4">
    <property type="entry name" value="PHAGE-LIKE ELEMENT PBSX PROTEIN XKDP"/>
    <property type="match status" value="1"/>
</dbReference>
<dbReference type="InterPro" id="IPR018392">
    <property type="entry name" value="LysM"/>
</dbReference>